<protein>
    <submittedName>
        <fullName evidence="1">Uncharacterized protein</fullName>
    </submittedName>
</protein>
<proteinExistence type="predicted"/>
<evidence type="ECO:0000313" key="2">
    <source>
        <dbReference type="Proteomes" id="UP000006787"/>
    </source>
</evidence>
<name>K2NV49_9LACT</name>
<comment type="caution">
    <text evidence="1">The sequence shown here is derived from an EMBL/GenBank/DDBJ whole genome shotgun (WGS) entry which is preliminary data.</text>
</comment>
<dbReference type="Proteomes" id="UP000006787">
    <property type="component" value="Unassembled WGS sequence"/>
</dbReference>
<accession>K2NV49</accession>
<organism evidence="1 2">
    <name type="scientific">Lactococcus garvieae DCC43</name>
    <dbReference type="NCBI Taxonomy" id="1231377"/>
    <lineage>
        <taxon>Bacteria</taxon>
        <taxon>Bacillati</taxon>
        <taxon>Bacillota</taxon>
        <taxon>Bacilli</taxon>
        <taxon>Lactobacillales</taxon>
        <taxon>Streptococcaceae</taxon>
        <taxon>Lactococcus</taxon>
    </lineage>
</organism>
<dbReference type="PATRIC" id="fig|1231377.3.peg.1208"/>
<dbReference type="AlphaFoldDB" id="K2NV49"/>
<evidence type="ECO:0000313" key="1">
    <source>
        <dbReference type="EMBL" id="EKF51393.1"/>
    </source>
</evidence>
<gene>
    <name evidence="1" type="ORF">C426_1207</name>
</gene>
<dbReference type="EMBL" id="AMQS01000014">
    <property type="protein sequence ID" value="EKF51393.1"/>
    <property type="molecule type" value="Genomic_DNA"/>
</dbReference>
<sequence>MSTFKAFHASSQMKTSFYNNEGIKKELGYFQILFSLKVIPYFENNTPHGH</sequence>
<reference evidence="1 2" key="1">
    <citation type="journal article" date="2012" name="J. Bacteriol.">
        <title>Genome Sequence of the Bacteriocin-Producing Strain Lactococcus garvieae DCC43.</title>
        <authorList>
            <person name="Gabrielsen C."/>
            <person name="Brede D.A."/>
            <person name="Hernandez P.E."/>
            <person name="Nes I.F."/>
            <person name="Diep D.B."/>
        </authorList>
    </citation>
    <scope>NUCLEOTIDE SEQUENCE [LARGE SCALE GENOMIC DNA]</scope>
    <source>
        <strain evidence="1 2">DCC43</strain>
    </source>
</reference>